<dbReference type="PANTHER" id="PTHR46663">
    <property type="entry name" value="DIGUANYLATE CYCLASE DGCT-RELATED"/>
    <property type="match status" value="1"/>
</dbReference>
<keyword evidence="3" id="KW-1185">Reference proteome</keyword>
<dbReference type="Proteomes" id="UP000681340">
    <property type="component" value="Unassembled WGS sequence"/>
</dbReference>
<dbReference type="Gene3D" id="3.30.450.40">
    <property type="match status" value="1"/>
</dbReference>
<protein>
    <recommendedName>
        <fullName evidence="1">GGDEF domain-containing protein</fullName>
    </recommendedName>
</protein>
<dbReference type="Pfam" id="PF00990">
    <property type="entry name" value="GGDEF"/>
    <property type="match status" value="1"/>
</dbReference>
<dbReference type="NCBIfam" id="TIGR00254">
    <property type="entry name" value="GGDEF"/>
    <property type="match status" value="1"/>
</dbReference>
<dbReference type="PANTHER" id="PTHR46663:SF4">
    <property type="entry name" value="DIGUANYLATE CYCLASE DGCT-RELATED"/>
    <property type="match status" value="1"/>
</dbReference>
<dbReference type="InterPro" id="IPR043128">
    <property type="entry name" value="Rev_trsase/Diguanyl_cyclase"/>
</dbReference>
<reference evidence="2" key="1">
    <citation type="submission" date="2021-03" db="EMBL/GenBank/DDBJ databases">
        <title>Whole genome shotgun sequence of Actinoplanes auranticolor NBRC 12245.</title>
        <authorList>
            <person name="Komaki H."/>
            <person name="Tamura T."/>
        </authorList>
    </citation>
    <scope>NUCLEOTIDE SEQUENCE</scope>
    <source>
        <strain evidence="2">NBRC 12245</strain>
    </source>
</reference>
<feature type="domain" description="GGDEF" evidence="1">
    <location>
        <begin position="370"/>
        <end position="502"/>
    </location>
</feature>
<evidence type="ECO:0000313" key="2">
    <source>
        <dbReference type="EMBL" id="GIM80282.1"/>
    </source>
</evidence>
<accession>A0A919SZL7</accession>
<dbReference type="InterPro" id="IPR029787">
    <property type="entry name" value="Nucleotide_cyclase"/>
</dbReference>
<gene>
    <name evidence="2" type="ORF">Aau02nite_89810</name>
</gene>
<dbReference type="InterPro" id="IPR000160">
    <property type="entry name" value="GGDEF_dom"/>
</dbReference>
<dbReference type="Pfam" id="PF13185">
    <property type="entry name" value="GAF_2"/>
    <property type="match status" value="1"/>
</dbReference>
<organism evidence="2 3">
    <name type="scientific">Actinoplanes auranticolor</name>
    <dbReference type="NCBI Taxonomy" id="47988"/>
    <lineage>
        <taxon>Bacteria</taxon>
        <taxon>Bacillati</taxon>
        <taxon>Actinomycetota</taxon>
        <taxon>Actinomycetes</taxon>
        <taxon>Micromonosporales</taxon>
        <taxon>Micromonosporaceae</taxon>
        <taxon>Actinoplanes</taxon>
    </lineage>
</organism>
<comment type="caution">
    <text evidence="2">The sequence shown here is derived from an EMBL/GenBank/DDBJ whole genome shotgun (WGS) entry which is preliminary data.</text>
</comment>
<dbReference type="FunFam" id="3.30.70.270:FF:000001">
    <property type="entry name" value="Diguanylate cyclase domain protein"/>
    <property type="match status" value="1"/>
</dbReference>
<dbReference type="CDD" id="cd01949">
    <property type="entry name" value="GGDEF"/>
    <property type="match status" value="1"/>
</dbReference>
<sequence length="506" mass="52735">MRTVGAGAPAVAVSSPDDDQALLHNDLIAVMTRDIPSVAHMLAIVAGRLSGPCGLRAASVFTLDPDDGSLAPGATHGAAARGDITLAGAVFRVAAGAPPVRDGDRTAVRLRIGGRTLGVLVLTGDSIDALRPEVAATIGLQLATTLQALAAEQDHQYVARANATIRGLFEQGTAATTVEEAGRLLARATSEAFRTERAAVHLIGPDGRICYAAGVGITEPISAELVRNLNGKLAADSPVWRAMAAGAGEPTLVGDVTRAQVRPGGFVQTLQLRSFLAMPLMSAAGPVGMVMCGDASGPRRWTGRDHALARQVALEGAMIVDSARLRQAQQRHLAELTRQAYHDPLTGLPNRTHLLERAEQEVADAQATGGRLALLLLDLDGFKRVNDTVGHHAGDALLQAVGRRLESSLRERDVVARLGGDEFAILLARDPDATAARSAAERLHARLCEPYDIEGREVRVGASIGIALFPGEADSMPALMRGADAAMYRAKRGGGGVLLNAPATPG</sequence>
<dbReference type="InterPro" id="IPR029016">
    <property type="entry name" value="GAF-like_dom_sf"/>
</dbReference>
<proteinExistence type="predicted"/>
<dbReference type="Gene3D" id="3.30.70.270">
    <property type="match status" value="1"/>
</dbReference>
<dbReference type="AlphaFoldDB" id="A0A919SZL7"/>
<evidence type="ECO:0000259" key="1">
    <source>
        <dbReference type="PROSITE" id="PS50887"/>
    </source>
</evidence>
<dbReference type="SUPFAM" id="SSF55781">
    <property type="entry name" value="GAF domain-like"/>
    <property type="match status" value="1"/>
</dbReference>
<dbReference type="InterPro" id="IPR003018">
    <property type="entry name" value="GAF"/>
</dbReference>
<name>A0A919SZL7_9ACTN</name>
<dbReference type="RefSeq" id="WP_212994757.1">
    <property type="nucleotide sequence ID" value="NZ_BAABEA010000015.1"/>
</dbReference>
<dbReference type="SMART" id="SM00065">
    <property type="entry name" value="GAF"/>
    <property type="match status" value="1"/>
</dbReference>
<dbReference type="SMART" id="SM00267">
    <property type="entry name" value="GGDEF"/>
    <property type="match status" value="1"/>
</dbReference>
<dbReference type="EMBL" id="BOQL01000095">
    <property type="protein sequence ID" value="GIM80282.1"/>
    <property type="molecule type" value="Genomic_DNA"/>
</dbReference>
<dbReference type="InterPro" id="IPR052163">
    <property type="entry name" value="DGC-Regulatory_Protein"/>
</dbReference>
<dbReference type="SUPFAM" id="SSF55073">
    <property type="entry name" value="Nucleotide cyclase"/>
    <property type="match status" value="1"/>
</dbReference>
<evidence type="ECO:0000313" key="3">
    <source>
        <dbReference type="Proteomes" id="UP000681340"/>
    </source>
</evidence>
<dbReference type="PROSITE" id="PS50887">
    <property type="entry name" value="GGDEF"/>
    <property type="match status" value="1"/>
</dbReference>